<dbReference type="PANTHER" id="PTHR11820:SF112">
    <property type="entry name" value="FUMARYLACETOACETATE HYDROLASE FAMILY PROTEIN (AFU_ORTHOLOGUE AFUA_1G02370)-RELATED"/>
    <property type="match status" value="1"/>
</dbReference>
<reference evidence="4" key="1">
    <citation type="submission" date="2021-01" db="EMBL/GenBank/DDBJ databases">
        <authorList>
            <person name="Corre E."/>
            <person name="Pelletier E."/>
            <person name="Niang G."/>
            <person name="Scheremetjew M."/>
            <person name="Finn R."/>
            <person name="Kale V."/>
            <person name="Holt S."/>
            <person name="Cochrane G."/>
            <person name="Meng A."/>
            <person name="Brown T."/>
            <person name="Cohen L."/>
        </authorList>
    </citation>
    <scope>NUCLEOTIDE SEQUENCE</scope>
</reference>
<organism evidence="4">
    <name type="scientific">Noctiluca scintillans</name>
    <name type="common">Sea sparkle</name>
    <name type="synonym">Red tide dinoflagellate</name>
    <dbReference type="NCBI Taxonomy" id="2966"/>
    <lineage>
        <taxon>Eukaryota</taxon>
        <taxon>Sar</taxon>
        <taxon>Alveolata</taxon>
        <taxon>Dinophyceae</taxon>
        <taxon>Noctilucales</taxon>
        <taxon>Noctilucaceae</taxon>
        <taxon>Noctiluca</taxon>
    </lineage>
</organism>
<evidence type="ECO:0000256" key="1">
    <source>
        <dbReference type="ARBA" id="ARBA00010211"/>
    </source>
</evidence>
<evidence type="ECO:0000313" key="4">
    <source>
        <dbReference type="EMBL" id="CAD8829789.1"/>
    </source>
</evidence>
<dbReference type="PANTHER" id="PTHR11820">
    <property type="entry name" value="ACYLPYRUVASE"/>
    <property type="match status" value="1"/>
</dbReference>
<comment type="similarity">
    <text evidence="1">Belongs to the FAH family.</text>
</comment>
<dbReference type="Gene3D" id="3.90.850.10">
    <property type="entry name" value="Fumarylacetoacetase-like, C-terminal domain"/>
    <property type="match status" value="1"/>
</dbReference>
<gene>
    <name evidence="4" type="ORF">NSCI0253_LOCUS4135</name>
</gene>
<dbReference type="EMBL" id="HBFQ01005840">
    <property type="protein sequence ID" value="CAD8829789.1"/>
    <property type="molecule type" value="Transcribed_RNA"/>
</dbReference>
<dbReference type="GO" id="GO:0046872">
    <property type="term" value="F:metal ion binding"/>
    <property type="evidence" value="ECO:0007669"/>
    <property type="project" value="UniProtKB-KW"/>
</dbReference>
<dbReference type="GO" id="GO:0006107">
    <property type="term" value="P:oxaloacetate metabolic process"/>
    <property type="evidence" value="ECO:0007669"/>
    <property type="project" value="UniProtKB-ARBA"/>
</dbReference>
<dbReference type="SUPFAM" id="SSF56529">
    <property type="entry name" value="FAH"/>
    <property type="match status" value="1"/>
</dbReference>
<proteinExistence type="inferred from homology"/>
<evidence type="ECO:0000256" key="2">
    <source>
        <dbReference type="ARBA" id="ARBA00022723"/>
    </source>
</evidence>
<dbReference type="Pfam" id="PF01557">
    <property type="entry name" value="FAA_hydrolase"/>
    <property type="match status" value="1"/>
</dbReference>
<protein>
    <recommendedName>
        <fullName evidence="3">Fumarylacetoacetase-like C-terminal domain-containing protein</fullName>
    </recommendedName>
</protein>
<dbReference type="InterPro" id="IPR036663">
    <property type="entry name" value="Fumarylacetoacetase_C_sf"/>
</dbReference>
<sequence length="285" mass="31133">MASADPITRIIRFESDDGNIYQGEEPDAGQPAVVLSGNLFDGTLARTSEQRAVHKLLSPLVPTDIFCIGLNYMRHYEESAKKRGIPLPSFPVIFMKPSSSLNGPVDNIVLPNIERGEELDWEAELTIVIGRRCKDVTKEEALDYVLGYTVGNDVSSRHWQKNAGAGQWIKGKSFDSFCPLGPVLVTTEAIPDPQQLSIKTRVNGAVQQDSLTSDMIFTCAQIVEFLSNNMTLLPGTVILTGTPEGVATGRDPPNWLKDGDEVEVEISQIGSLRNRVVRAPGNLAL</sequence>
<dbReference type="FunFam" id="3.90.850.10:FF:000002">
    <property type="entry name" value="2-hydroxyhepta-2,4-diene-1,7-dioate isomerase"/>
    <property type="match status" value="1"/>
</dbReference>
<accession>A0A7S0ZR43</accession>
<dbReference type="AlphaFoldDB" id="A0A7S0ZR43"/>
<keyword evidence="2" id="KW-0479">Metal-binding</keyword>
<dbReference type="InterPro" id="IPR011234">
    <property type="entry name" value="Fumarylacetoacetase-like_C"/>
</dbReference>
<evidence type="ECO:0000259" key="3">
    <source>
        <dbReference type="Pfam" id="PF01557"/>
    </source>
</evidence>
<feature type="domain" description="Fumarylacetoacetase-like C-terminal" evidence="3">
    <location>
        <begin position="65"/>
        <end position="277"/>
    </location>
</feature>
<name>A0A7S0ZR43_NOCSC</name>
<dbReference type="GO" id="GO:0050163">
    <property type="term" value="F:oxaloacetate tautomerase activity"/>
    <property type="evidence" value="ECO:0007669"/>
    <property type="project" value="UniProtKB-ARBA"/>
</dbReference>